<evidence type="ECO:0008006" key="3">
    <source>
        <dbReference type="Google" id="ProtNLM"/>
    </source>
</evidence>
<dbReference type="EMBL" id="JAKZGP010000003">
    <property type="protein sequence ID" value="MCH7408253.1"/>
    <property type="molecule type" value="Genomic_DNA"/>
</dbReference>
<proteinExistence type="predicted"/>
<reference evidence="1" key="1">
    <citation type="submission" date="2022-03" db="EMBL/GenBank/DDBJ databases">
        <title>De novo assembled genomes of Belliella spp. (Cyclobacteriaceae) strains.</title>
        <authorList>
            <person name="Szabo A."/>
            <person name="Korponai K."/>
            <person name="Felfoldi T."/>
        </authorList>
    </citation>
    <scope>NUCLEOTIDE SEQUENCE</scope>
    <source>
        <strain evidence="1">DSM 111904</strain>
    </source>
</reference>
<dbReference type="Proteomes" id="UP001165489">
    <property type="component" value="Unassembled WGS sequence"/>
</dbReference>
<protein>
    <recommendedName>
        <fullName evidence="3">Hpt domain-containing protein</fullName>
    </recommendedName>
</protein>
<comment type="caution">
    <text evidence="1">The sequence shown here is derived from an EMBL/GenBank/DDBJ whole genome shotgun (WGS) entry which is preliminary data.</text>
</comment>
<keyword evidence="2" id="KW-1185">Reference proteome</keyword>
<evidence type="ECO:0000313" key="1">
    <source>
        <dbReference type="EMBL" id="MCH7408253.1"/>
    </source>
</evidence>
<dbReference type="RefSeq" id="WP_241346323.1">
    <property type="nucleotide sequence ID" value="NZ_JAKZGP010000003.1"/>
</dbReference>
<sequence length="88" mass="10094">MKLDKDQIDQLKKLISYKGYPEVDVQYEILDHVACKVEELIASNPKLSIGDAFQKAHATFGIFGFSALEESYKKMIEKRDFEYTIGQS</sequence>
<accession>A0ABS9UW22</accession>
<gene>
    <name evidence="1" type="ORF">MM239_02510</name>
</gene>
<name>A0ABS9UW22_9BACT</name>
<evidence type="ECO:0000313" key="2">
    <source>
        <dbReference type="Proteomes" id="UP001165489"/>
    </source>
</evidence>
<organism evidence="1 2">
    <name type="scientific">Belliella filtrata</name>
    <dbReference type="NCBI Taxonomy" id="2923435"/>
    <lineage>
        <taxon>Bacteria</taxon>
        <taxon>Pseudomonadati</taxon>
        <taxon>Bacteroidota</taxon>
        <taxon>Cytophagia</taxon>
        <taxon>Cytophagales</taxon>
        <taxon>Cyclobacteriaceae</taxon>
        <taxon>Belliella</taxon>
    </lineage>
</organism>